<name>A0A504JH65_9FLAO</name>
<protein>
    <submittedName>
        <fullName evidence="3">Uncharacterized protein</fullName>
    </submittedName>
</protein>
<feature type="region of interest" description="Disordered" evidence="1">
    <location>
        <begin position="116"/>
        <end position="194"/>
    </location>
</feature>
<gene>
    <name evidence="3" type="ORF">FHK87_10955</name>
</gene>
<organism evidence="3 4">
    <name type="scientific">Aquimarina algicola</name>
    <dbReference type="NCBI Taxonomy" id="2589995"/>
    <lineage>
        <taxon>Bacteria</taxon>
        <taxon>Pseudomonadati</taxon>
        <taxon>Bacteroidota</taxon>
        <taxon>Flavobacteriia</taxon>
        <taxon>Flavobacteriales</taxon>
        <taxon>Flavobacteriaceae</taxon>
        <taxon>Aquimarina</taxon>
    </lineage>
</organism>
<evidence type="ECO:0000313" key="3">
    <source>
        <dbReference type="EMBL" id="TPN85800.1"/>
    </source>
</evidence>
<comment type="caution">
    <text evidence="3">The sequence shown here is derived from an EMBL/GenBank/DDBJ whole genome shotgun (WGS) entry which is preliminary data.</text>
</comment>
<reference evidence="3 4" key="1">
    <citation type="submission" date="2019-06" db="EMBL/GenBank/DDBJ databases">
        <authorList>
            <person name="Meng X."/>
        </authorList>
    </citation>
    <scope>NUCLEOTIDE SEQUENCE [LARGE SCALE GENOMIC DNA]</scope>
    <source>
        <strain evidence="3 4">M625</strain>
    </source>
</reference>
<sequence length="256" mass="28592">MSRMTQQQYNQAVNLMSHLILTKPQVVIALLQKHGEVFTSAPNRQQLIDGVLEALKEGSPTFQNDLEAVINVHIQKKGKEMLALEKGNDAYVEEEDAFFGSLAKIAIGGVAKLISKRKKRGNRGGSSSSRSSGRSSAAAVAAANARARAQQATLRRDMQRKMREQQAQQRRREDQLRAEMRRQSERQQRENEMKIAKINEDNRKKNRKVMTAGGIGVGLLVLVGIGMMMNKKPAPTMPMPYTMQPQLQPSMMPVPQ</sequence>
<keyword evidence="4" id="KW-1185">Reference proteome</keyword>
<dbReference type="Proteomes" id="UP000315540">
    <property type="component" value="Unassembled WGS sequence"/>
</dbReference>
<evidence type="ECO:0000313" key="4">
    <source>
        <dbReference type="Proteomes" id="UP000315540"/>
    </source>
</evidence>
<evidence type="ECO:0000256" key="1">
    <source>
        <dbReference type="SAM" id="MobiDB-lite"/>
    </source>
</evidence>
<evidence type="ECO:0000256" key="2">
    <source>
        <dbReference type="SAM" id="Phobius"/>
    </source>
</evidence>
<feature type="compositionally biased region" description="Basic and acidic residues" evidence="1">
    <location>
        <begin position="154"/>
        <end position="194"/>
    </location>
</feature>
<feature type="transmembrane region" description="Helical" evidence="2">
    <location>
        <begin position="209"/>
        <end position="229"/>
    </location>
</feature>
<dbReference type="OrthoDB" id="1453783at2"/>
<keyword evidence="2" id="KW-1133">Transmembrane helix</keyword>
<keyword evidence="2" id="KW-0472">Membrane</keyword>
<feature type="compositionally biased region" description="Low complexity" evidence="1">
    <location>
        <begin position="125"/>
        <end position="149"/>
    </location>
</feature>
<proteinExistence type="predicted"/>
<accession>A0A504JH65</accession>
<keyword evidence="2" id="KW-0812">Transmembrane</keyword>
<dbReference type="EMBL" id="VFWZ01000003">
    <property type="protein sequence ID" value="TPN85800.1"/>
    <property type="molecule type" value="Genomic_DNA"/>
</dbReference>
<dbReference type="AlphaFoldDB" id="A0A504JH65"/>
<dbReference type="RefSeq" id="WP_140592774.1">
    <property type="nucleotide sequence ID" value="NZ_VFWZ01000003.1"/>
</dbReference>